<reference evidence="10 11" key="1">
    <citation type="journal article" date="2021" name="Nat. Plants">
        <title>The Taxus genome provides insights into paclitaxel biosynthesis.</title>
        <authorList>
            <person name="Xiong X."/>
            <person name="Gou J."/>
            <person name="Liao Q."/>
            <person name="Li Y."/>
            <person name="Zhou Q."/>
            <person name="Bi G."/>
            <person name="Li C."/>
            <person name="Du R."/>
            <person name="Wang X."/>
            <person name="Sun T."/>
            <person name="Guo L."/>
            <person name="Liang H."/>
            <person name="Lu P."/>
            <person name="Wu Y."/>
            <person name="Zhang Z."/>
            <person name="Ro D.K."/>
            <person name="Shang Y."/>
            <person name="Huang S."/>
            <person name="Yan J."/>
        </authorList>
    </citation>
    <scope>NUCLEOTIDE SEQUENCE [LARGE SCALE GENOMIC DNA]</scope>
    <source>
        <strain evidence="10">Ta-2019</strain>
    </source>
</reference>
<name>A0AA38G735_TAXCH</name>
<dbReference type="AlphaFoldDB" id="A0AA38G735"/>
<proteinExistence type="inferred from homology"/>
<keyword evidence="4 9" id="KW-1133">Transmembrane helix</keyword>
<evidence type="ECO:0000256" key="2">
    <source>
        <dbReference type="ARBA" id="ARBA00022448"/>
    </source>
</evidence>
<evidence type="ECO:0000256" key="4">
    <source>
        <dbReference type="ARBA" id="ARBA00022989"/>
    </source>
</evidence>
<comment type="subcellular location">
    <subcellularLocation>
        <location evidence="1">Endoplasmic reticulum membrane</location>
        <topology evidence="1">Multi-pass membrane protein</topology>
    </subcellularLocation>
</comment>
<dbReference type="Pfam" id="PF03547">
    <property type="entry name" value="Mem_trans"/>
    <property type="match status" value="1"/>
</dbReference>
<evidence type="ECO:0000313" key="10">
    <source>
        <dbReference type="EMBL" id="KAH9316300.1"/>
    </source>
</evidence>
<organism evidence="10 11">
    <name type="scientific">Taxus chinensis</name>
    <name type="common">Chinese yew</name>
    <name type="synonym">Taxus wallichiana var. chinensis</name>
    <dbReference type="NCBI Taxonomy" id="29808"/>
    <lineage>
        <taxon>Eukaryota</taxon>
        <taxon>Viridiplantae</taxon>
        <taxon>Streptophyta</taxon>
        <taxon>Embryophyta</taxon>
        <taxon>Tracheophyta</taxon>
        <taxon>Spermatophyta</taxon>
        <taxon>Pinopsida</taxon>
        <taxon>Pinidae</taxon>
        <taxon>Conifers II</taxon>
        <taxon>Cupressales</taxon>
        <taxon>Taxaceae</taxon>
        <taxon>Taxus</taxon>
    </lineage>
</organism>
<dbReference type="InterPro" id="IPR045033">
    <property type="entry name" value="PILS1/3/4/5/7"/>
</dbReference>
<sequence length="341" mass="36957">GTCHSTFFLHFYLGASLGWIIVKITKPPEHLKGIVVANCCSGNLGNLLFIVIPAMCQEKGSPFGEPKACKVYGTAYASFSMALGSIFIWTYAYSLVRSASHIQEENEIESGIEGKIPNIDYLNAGEKSSLLQTVQIVPEVPSSGGNSLTRPRSGSSIIGVSSLPKDFNQEVGMSNLIPFMLWTTKWHCFPLLRSQACFRDLFGKVLRYTEETRQLILEELKAPPTVGVIAGFLVGAIPQAKALIVDESSPLRVIQDSVSLVGDAAIPSIILILGGNLVQGLRSSSLRSVIVILVICVRFVLLPVIGIFVVKGASYLGALPEDPLYHFVMMLQFTVPPAMNI</sequence>
<feature type="non-terminal residue" evidence="10">
    <location>
        <position position="341"/>
    </location>
</feature>
<comment type="function">
    <text evidence="7">Involved in cellular auxin homeostasis by regulating auxin metabolism. Regulates intracellular auxin accumulation at the endoplasmic reticulum and thus auxin availability for nuclear auxin signaling.</text>
</comment>
<evidence type="ECO:0000256" key="1">
    <source>
        <dbReference type="ARBA" id="ARBA00004477"/>
    </source>
</evidence>
<keyword evidence="3 9" id="KW-0812">Transmembrane</keyword>
<dbReference type="GO" id="GO:0080162">
    <property type="term" value="P:endoplasmic reticulum to cytosol auxin transport"/>
    <property type="evidence" value="ECO:0007669"/>
    <property type="project" value="InterPro"/>
</dbReference>
<gene>
    <name evidence="10" type="ORF">KI387_024927</name>
</gene>
<evidence type="ECO:0000256" key="7">
    <source>
        <dbReference type="ARBA" id="ARBA00025100"/>
    </source>
</evidence>
<comment type="similarity">
    <text evidence="8">Belongs to the auxin efflux carrier (TC 2.A.69.2) family.</text>
</comment>
<evidence type="ECO:0000256" key="9">
    <source>
        <dbReference type="SAM" id="Phobius"/>
    </source>
</evidence>
<dbReference type="InterPro" id="IPR004776">
    <property type="entry name" value="Mem_transp_PIN-like"/>
</dbReference>
<keyword evidence="11" id="KW-1185">Reference proteome</keyword>
<dbReference type="OMA" id="GSDPMLW"/>
<evidence type="ECO:0000256" key="3">
    <source>
        <dbReference type="ARBA" id="ARBA00022692"/>
    </source>
</evidence>
<feature type="transmembrane region" description="Helical" evidence="9">
    <location>
        <begin position="75"/>
        <end position="96"/>
    </location>
</feature>
<keyword evidence="5 9" id="KW-0472">Membrane</keyword>
<dbReference type="PANTHER" id="PTHR31651:SF33">
    <property type="entry name" value="PROTEIN PIN-LIKES 1"/>
    <property type="match status" value="1"/>
</dbReference>
<keyword evidence="6" id="KW-0927">Auxin signaling pathway</keyword>
<comment type="caution">
    <text evidence="10">The sequence shown here is derived from an EMBL/GenBank/DDBJ whole genome shotgun (WGS) entry which is preliminary data.</text>
</comment>
<evidence type="ECO:0000256" key="5">
    <source>
        <dbReference type="ARBA" id="ARBA00023136"/>
    </source>
</evidence>
<dbReference type="EMBL" id="JAHRHJ020000005">
    <property type="protein sequence ID" value="KAH9316300.1"/>
    <property type="molecule type" value="Genomic_DNA"/>
</dbReference>
<feature type="non-terminal residue" evidence="10">
    <location>
        <position position="1"/>
    </location>
</feature>
<feature type="transmembrane region" description="Helical" evidence="9">
    <location>
        <begin position="34"/>
        <end position="55"/>
    </location>
</feature>
<feature type="transmembrane region" description="Helical" evidence="9">
    <location>
        <begin position="290"/>
        <end position="310"/>
    </location>
</feature>
<evidence type="ECO:0008006" key="12">
    <source>
        <dbReference type="Google" id="ProtNLM"/>
    </source>
</evidence>
<accession>A0AA38G735</accession>
<dbReference type="GO" id="GO:0005789">
    <property type="term" value="C:endoplasmic reticulum membrane"/>
    <property type="evidence" value="ECO:0007669"/>
    <property type="project" value="UniProtKB-SubCell"/>
</dbReference>
<evidence type="ECO:0000256" key="6">
    <source>
        <dbReference type="ARBA" id="ARBA00023294"/>
    </source>
</evidence>
<evidence type="ECO:0000256" key="8">
    <source>
        <dbReference type="ARBA" id="ARBA00025752"/>
    </source>
</evidence>
<protein>
    <recommendedName>
        <fullName evidence="12">PIN-like protein</fullName>
    </recommendedName>
</protein>
<dbReference type="GO" id="GO:0009734">
    <property type="term" value="P:auxin-activated signaling pathway"/>
    <property type="evidence" value="ECO:0007669"/>
    <property type="project" value="UniProtKB-KW"/>
</dbReference>
<feature type="transmembrane region" description="Helical" evidence="9">
    <location>
        <begin position="6"/>
        <end position="22"/>
    </location>
</feature>
<evidence type="ECO:0000313" key="11">
    <source>
        <dbReference type="Proteomes" id="UP000824469"/>
    </source>
</evidence>
<dbReference type="Proteomes" id="UP000824469">
    <property type="component" value="Unassembled WGS sequence"/>
</dbReference>
<keyword evidence="2" id="KW-0813">Transport</keyword>
<dbReference type="PANTHER" id="PTHR31651">
    <property type="match status" value="1"/>
</dbReference>